<proteinExistence type="predicted"/>
<organism evidence="1 2">
    <name type="scientific">Pristionchus mayeri</name>
    <dbReference type="NCBI Taxonomy" id="1317129"/>
    <lineage>
        <taxon>Eukaryota</taxon>
        <taxon>Metazoa</taxon>
        <taxon>Ecdysozoa</taxon>
        <taxon>Nematoda</taxon>
        <taxon>Chromadorea</taxon>
        <taxon>Rhabditida</taxon>
        <taxon>Rhabditina</taxon>
        <taxon>Diplogasteromorpha</taxon>
        <taxon>Diplogasteroidea</taxon>
        <taxon>Neodiplogasteridae</taxon>
        <taxon>Pristionchus</taxon>
    </lineage>
</organism>
<evidence type="ECO:0008006" key="3">
    <source>
        <dbReference type="Google" id="ProtNLM"/>
    </source>
</evidence>
<keyword evidence="2" id="KW-1185">Reference proteome</keyword>
<evidence type="ECO:0000313" key="1">
    <source>
        <dbReference type="EMBL" id="GMR43068.1"/>
    </source>
</evidence>
<dbReference type="Proteomes" id="UP001328107">
    <property type="component" value="Unassembled WGS sequence"/>
</dbReference>
<dbReference type="InterPro" id="IPR032710">
    <property type="entry name" value="NTF2-like_dom_sf"/>
</dbReference>
<protein>
    <recommendedName>
        <fullName evidence="3">DUF4440 domain-containing protein</fullName>
    </recommendedName>
</protein>
<sequence>QGNLDAVGSFYSPDAVLIHKGTSCAYGREGKIPPFLFSICQKCLNTISEEVTEATSDHIVYKSVFKTKAKGFLGVVGGKSVQIFRKEGNQWLIILDEFEG</sequence>
<dbReference type="SUPFAM" id="SSF54427">
    <property type="entry name" value="NTF2-like"/>
    <property type="match status" value="1"/>
</dbReference>
<accession>A0AAN5C9M6</accession>
<name>A0AAN5C9M6_9BILA</name>
<dbReference type="EMBL" id="BTRK01000003">
    <property type="protein sequence ID" value="GMR43068.1"/>
    <property type="molecule type" value="Genomic_DNA"/>
</dbReference>
<dbReference type="AlphaFoldDB" id="A0AAN5C9M6"/>
<dbReference type="PANTHER" id="PTHR31664">
    <property type="entry name" value="PROTEIN CBG16427"/>
    <property type="match status" value="1"/>
</dbReference>
<reference evidence="2" key="1">
    <citation type="submission" date="2022-10" db="EMBL/GenBank/DDBJ databases">
        <title>Genome assembly of Pristionchus species.</title>
        <authorList>
            <person name="Yoshida K."/>
            <person name="Sommer R.J."/>
        </authorList>
    </citation>
    <scope>NUCLEOTIDE SEQUENCE [LARGE SCALE GENOMIC DNA]</scope>
    <source>
        <strain evidence="2">RS5460</strain>
    </source>
</reference>
<evidence type="ECO:0000313" key="2">
    <source>
        <dbReference type="Proteomes" id="UP001328107"/>
    </source>
</evidence>
<feature type="non-terminal residue" evidence="1">
    <location>
        <position position="1"/>
    </location>
</feature>
<dbReference type="PANTHER" id="PTHR31664:SF4">
    <property type="entry name" value="DUF4440 DOMAIN-CONTAINING PROTEIN"/>
    <property type="match status" value="1"/>
</dbReference>
<comment type="caution">
    <text evidence="1">The sequence shown here is derived from an EMBL/GenBank/DDBJ whole genome shotgun (WGS) entry which is preliminary data.</text>
</comment>
<gene>
    <name evidence="1" type="ORF">PMAYCL1PPCAC_13263</name>
</gene>
<dbReference type="Gene3D" id="3.10.450.50">
    <property type="match status" value="1"/>
</dbReference>